<dbReference type="AlphaFoldDB" id="U4LIW0"/>
<accession>U4LIW0</accession>
<organism evidence="2 3">
    <name type="scientific">Pyronema omphalodes (strain CBS 100304)</name>
    <name type="common">Pyronema confluens</name>
    <dbReference type="NCBI Taxonomy" id="1076935"/>
    <lineage>
        <taxon>Eukaryota</taxon>
        <taxon>Fungi</taxon>
        <taxon>Dikarya</taxon>
        <taxon>Ascomycota</taxon>
        <taxon>Pezizomycotina</taxon>
        <taxon>Pezizomycetes</taxon>
        <taxon>Pezizales</taxon>
        <taxon>Pyronemataceae</taxon>
        <taxon>Pyronema</taxon>
    </lineage>
</organism>
<evidence type="ECO:0000256" key="1">
    <source>
        <dbReference type="SAM" id="MobiDB-lite"/>
    </source>
</evidence>
<evidence type="ECO:0000313" key="2">
    <source>
        <dbReference type="EMBL" id="CCX32039.1"/>
    </source>
</evidence>
<reference evidence="2 3" key="1">
    <citation type="journal article" date="2013" name="PLoS Genet.">
        <title>The genome and development-dependent transcriptomes of Pyronema confluens: a window into fungal evolution.</title>
        <authorList>
            <person name="Traeger S."/>
            <person name="Altegoer F."/>
            <person name="Freitag M."/>
            <person name="Gabaldon T."/>
            <person name="Kempken F."/>
            <person name="Kumar A."/>
            <person name="Marcet-Houben M."/>
            <person name="Poggeler S."/>
            <person name="Stajich J.E."/>
            <person name="Nowrousian M."/>
        </authorList>
    </citation>
    <scope>NUCLEOTIDE SEQUENCE [LARGE SCALE GENOMIC DNA]</scope>
    <source>
        <strain evidence="3">CBS 100304</strain>
        <tissue evidence="2">Vegetative mycelium</tissue>
    </source>
</reference>
<proteinExistence type="predicted"/>
<dbReference type="Proteomes" id="UP000018144">
    <property type="component" value="Unassembled WGS sequence"/>
</dbReference>
<sequence length="101" mass="11083">MAAPKDSLSQEGTDLESTLPSSQKTPTGGEEGQRRQTSRQQPEERRNRDTLYIYTTLHAPRCAPHPFAPFAKPQPCIVSQAPRAAVPFSTPAHPASITHYS</sequence>
<feature type="region of interest" description="Disordered" evidence="1">
    <location>
        <begin position="1"/>
        <end position="50"/>
    </location>
</feature>
<dbReference type="EMBL" id="HF935722">
    <property type="protein sequence ID" value="CCX32039.1"/>
    <property type="molecule type" value="Genomic_DNA"/>
</dbReference>
<name>U4LIW0_PYROM</name>
<keyword evidence="3" id="KW-1185">Reference proteome</keyword>
<gene>
    <name evidence="2" type="ORF">PCON_12243</name>
</gene>
<protein>
    <submittedName>
        <fullName evidence="2">Uncharacterized protein</fullName>
    </submittedName>
</protein>
<feature type="compositionally biased region" description="Polar residues" evidence="1">
    <location>
        <begin position="7"/>
        <end position="26"/>
    </location>
</feature>
<evidence type="ECO:0000313" key="3">
    <source>
        <dbReference type="Proteomes" id="UP000018144"/>
    </source>
</evidence>